<organism evidence="4 5">
    <name type="scientific">Limulus polyphemus</name>
    <name type="common">Atlantic horseshoe crab</name>
    <dbReference type="NCBI Taxonomy" id="6850"/>
    <lineage>
        <taxon>Eukaryota</taxon>
        <taxon>Metazoa</taxon>
        <taxon>Ecdysozoa</taxon>
        <taxon>Arthropoda</taxon>
        <taxon>Chelicerata</taxon>
        <taxon>Merostomata</taxon>
        <taxon>Xiphosura</taxon>
        <taxon>Limulidae</taxon>
        <taxon>Limulus</taxon>
    </lineage>
</organism>
<feature type="compositionally biased region" description="Acidic residues" evidence="3">
    <location>
        <begin position="113"/>
        <end position="126"/>
    </location>
</feature>
<feature type="compositionally biased region" description="Basic and acidic residues" evidence="3">
    <location>
        <begin position="127"/>
        <end position="140"/>
    </location>
</feature>
<dbReference type="Proteomes" id="UP000694941">
    <property type="component" value="Unplaced"/>
</dbReference>
<dbReference type="NCBIfam" id="TIGR00231">
    <property type="entry name" value="small_GTP"/>
    <property type="match status" value="1"/>
</dbReference>
<proteinExistence type="predicted"/>
<dbReference type="PROSITE" id="PS51421">
    <property type="entry name" value="RAS"/>
    <property type="match status" value="1"/>
</dbReference>
<feature type="non-terminal residue" evidence="5">
    <location>
        <position position="418"/>
    </location>
</feature>
<evidence type="ECO:0000313" key="5">
    <source>
        <dbReference type="RefSeq" id="XP_022236318.1"/>
    </source>
</evidence>
<evidence type="ECO:0000313" key="4">
    <source>
        <dbReference type="Proteomes" id="UP000694941"/>
    </source>
</evidence>
<dbReference type="Pfam" id="PF00071">
    <property type="entry name" value="Ras"/>
    <property type="match status" value="1"/>
</dbReference>
<feature type="non-terminal residue" evidence="5">
    <location>
        <position position="1"/>
    </location>
</feature>
<dbReference type="InterPro" id="IPR050227">
    <property type="entry name" value="Rab"/>
</dbReference>
<dbReference type="InterPro" id="IPR027417">
    <property type="entry name" value="P-loop_NTPase"/>
</dbReference>
<feature type="region of interest" description="Disordered" evidence="3">
    <location>
        <begin position="113"/>
        <end position="156"/>
    </location>
</feature>
<evidence type="ECO:0000256" key="3">
    <source>
        <dbReference type="SAM" id="MobiDB-lite"/>
    </source>
</evidence>
<sequence length="418" mass="46669">DANKRLQDTNDVLRELLDIGVMPYDKQTTYGDLGKRGSIIGDYLQAGMTPMGFMKTKQRPSGGTEEEYSVDIAKYRQMSLMSVGMNKDDNYKMDSLGDDMDSGFSTIQDPFESEVASEENVDEENESLERKIWSTTRKDSTSSIHTQSSSQKSSFQQLKSYFKPQIHSDSQTVSVFARKAESDILEHKLPREYSNTDAQSEGGTPFNQTLNQLLNVDSEPASNFRPHVSSTSSPVSSIADKRVPTPQFSFKWSPVRPNKIPSPGPQTCSDINRKLANRDEQAAIAGGDGQSQIKTLKEVREQVTGDSDSFEPTGPPDRTYKVVFIGDAAVGKSSMIIRISKGLFVGNITSTLGVDFQMKSLRVDNRNIAVQLWDTAGQERFRSITQSYFRKADGIMLVYDCTSEHSFLNVRQWMDAID</sequence>
<dbReference type="InterPro" id="IPR005225">
    <property type="entry name" value="Small_GTP-bd"/>
</dbReference>
<dbReference type="CDD" id="cd00154">
    <property type="entry name" value="Rab"/>
    <property type="match status" value="1"/>
</dbReference>
<dbReference type="PRINTS" id="PR00449">
    <property type="entry name" value="RASTRNSFRMNG"/>
</dbReference>
<accession>A0ABM1RY63</accession>
<evidence type="ECO:0000256" key="1">
    <source>
        <dbReference type="ARBA" id="ARBA00022741"/>
    </source>
</evidence>
<name>A0ABM1RY63_LIMPO</name>
<keyword evidence="4" id="KW-1185">Reference proteome</keyword>
<dbReference type="GeneID" id="111083887"/>
<dbReference type="PANTHER" id="PTHR47977">
    <property type="entry name" value="RAS-RELATED PROTEIN RAB"/>
    <property type="match status" value="1"/>
</dbReference>
<dbReference type="PROSITE" id="PS51419">
    <property type="entry name" value="RAB"/>
    <property type="match status" value="1"/>
</dbReference>
<dbReference type="SMART" id="SM00175">
    <property type="entry name" value="RAB"/>
    <property type="match status" value="1"/>
</dbReference>
<dbReference type="SUPFAM" id="SSF52540">
    <property type="entry name" value="P-loop containing nucleoside triphosphate hydrolases"/>
    <property type="match status" value="1"/>
</dbReference>
<dbReference type="RefSeq" id="XP_022236318.1">
    <property type="nucleotide sequence ID" value="XM_022380610.1"/>
</dbReference>
<keyword evidence="2" id="KW-0342">GTP-binding</keyword>
<evidence type="ECO:0000256" key="2">
    <source>
        <dbReference type="ARBA" id="ARBA00023134"/>
    </source>
</evidence>
<dbReference type="SMART" id="SM00173">
    <property type="entry name" value="RAS"/>
    <property type="match status" value="1"/>
</dbReference>
<dbReference type="InterPro" id="IPR001806">
    <property type="entry name" value="Small_GTPase"/>
</dbReference>
<keyword evidence="1" id="KW-0547">Nucleotide-binding</keyword>
<gene>
    <name evidence="5" type="primary">LOC111083887</name>
</gene>
<protein>
    <submittedName>
        <fullName evidence="5">Ras and EF-hand domain-containing protein homolog</fullName>
    </submittedName>
</protein>
<feature type="compositionally biased region" description="Low complexity" evidence="3">
    <location>
        <begin position="141"/>
        <end position="156"/>
    </location>
</feature>
<reference evidence="5" key="1">
    <citation type="submission" date="2025-08" db="UniProtKB">
        <authorList>
            <consortium name="RefSeq"/>
        </authorList>
    </citation>
    <scope>IDENTIFICATION</scope>
    <source>
        <tissue evidence="5">Muscle</tissue>
    </source>
</reference>
<dbReference type="Gene3D" id="3.40.50.300">
    <property type="entry name" value="P-loop containing nucleotide triphosphate hydrolases"/>
    <property type="match status" value="1"/>
</dbReference>